<feature type="region of interest" description="Disordered" evidence="1">
    <location>
        <begin position="74"/>
        <end position="114"/>
    </location>
</feature>
<evidence type="ECO:0000313" key="2">
    <source>
        <dbReference type="EMBL" id="OBZ66857.1"/>
    </source>
</evidence>
<feature type="region of interest" description="Disordered" evidence="1">
    <location>
        <begin position="1"/>
        <end position="25"/>
    </location>
</feature>
<evidence type="ECO:0000256" key="1">
    <source>
        <dbReference type="SAM" id="MobiDB-lite"/>
    </source>
</evidence>
<sequence length="523" mass="57511">MAPVYSYKDHRRYPQVGNRGRGQDFGVVGLERPNGPSETYHYILAFDSTVIPKVPRNRRIRKTKFVGDDIVKMRRQQLRPPSTPQPRAMRSNLARQVHPQEHAHDDRPSADVDRVVSSPLQPCSHTPSLMHQSILSISPSINAPHSYMYPRPVRSAYSPATPPFQDLLLPPRGEPTPSTKVVDHYAMLRESNPVMVDSGVAVQQQCLSSISVAHPTCVYTNPAQSAYSPATPLFQELLLPPCDQSAPDTMAVGHYAMSRGANSATSSTLISSSVRPPPVANIYQGILDASSSVPNHLHQICDTAPPMMKTGHQLHNCSGVLDYPPMPFDVVTPPPQAQSIYCSPDAIGTQAYQVPHMFEESDVLQCDTYQAFMQAGHCSPAQGPLPTDLIASQYYGCELPVDALQSFALQTPRYTAAWGHPTPSQVCSRLSPSSRQRLAECIEAMTGWSRHTQSIDSIKNNRAPPLTQQSSHHSHLVPPIQYISSHTSSSDMMPPQNPSSVINLTSRPTRIPAVAHLLHNLHQ</sequence>
<evidence type="ECO:0000313" key="3">
    <source>
        <dbReference type="Proteomes" id="UP000092993"/>
    </source>
</evidence>
<feature type="compositionally biased region" description="Basic and acidic residues" evidence="1">
    <location>
        <begin position="98"/>
        <end position="114"/>
    </location>
</feature>
<proteinExistence type="predicted"/>
<protein>
    <submittedName>
        <fullName evidence="2">Uncharacterized protein</fullName>
    </submittedName>
</protein>
<dbReference type="AlphaFoldDB" id="A0A1C7LS62"/>
<gene>
    <name evidence="2" type="ORF">A0H81_13145</name>
</gene>
<comment type="caution">
    <text evidence="2">The sequence shown here is derived from an EMBL/GenBank/DDBJ whole genome shotgun (WGS) entry which is preliminary data.</text>
</comment>
<reference evidence="2 3" key="1">
    <citation type="submission" date="2016-03" db="EMBL/GenBank/DDBJ databases">
        <title>Whole genome sequencing of Grifola frondosa 9006-11.</title>
        <authorList>
            <person name="Min B."/>
            <person name="Park H."/>
            <person name="Kim J.-G."/>
            <person name="Cho H."/>
            <person name="Oh Y.-L."/>
            <person name="Kong W.-S."/>
            <person name="Choi I.-G."/>
        </authorList>
    </citation>
    <scope>NUCLEOTIDE SEQUENCE [LARGE SCALE GENOMIC DNA]</scope>
    <source>
        <strain evidence="2 3">9006-11</strain>
    </source>
</reference>
<accession>A0A1C7LS62</accession>
<keyword evidence="3" id="KW-1185">Reference proteome</keyword>
<dbReference type="EMBL" id="LUGG01000027">
    <property type="protein sequence ID" value="OBZ66857.1"/>
    <property type="molecule type" value="Genomic_DNA"/>
</dbReference>
<organism evidence="2 3">
    <name type="scientific">Grifola frondosa</name>
    <name type="common">Maitake</name>
    <name type="synonym">Polyporus frondosus</name>
    <dbReference type="NCBI Taxonomy" id="5627"/>
    <lineage>
        <taxon>Eukaryota</taxon>
        <taxon>Fungi</taxon>
        <taxon>Dikarya</taxon>
        <taxon>Basidiomycota</taxon>
        <taxon>Agaricomycotina</taxon>
        <taxon>Agaricomycetes</taxon>
        <taxon>Polyporales</taxon>
        <taxon>Grifolaceae</taxon>
        <taxon>Grifola</taxon>
    </lineage>
</organism>
<name>A0A1C7LS62_GRIFR</name>
<dbReference type="Proteomes" id="UP000092993">
    <property type="component" value="Unassembled WGS sequence"/>
</dbReference>